<keyword evidence="2" id="KW-0678">Repressor</keyword>
<feature type="compositionally biased region" description="Basic and acidic residues" evidence="6">
    <location>
        <begin position="191"/>
        <end position="218"/>
    </location>
</feature>
<dbReference type="InterPro" id="IPR036600">
    <property type="entry name" value="PAH_sf"/>
</dbReference>
<dbReference type="Proteomes" id="UP000236161">
    <property type="component" value="Unassembled WGS sequence"/>
</dbReference>
<dbReference type="GO" id="GO:0003714">
    <property type="term" value="F:transcription corepressor activity"/>
    <property type="evidence" value="ECO:0007669"/>
    <property type="project" value="InterPro"/>
</dbReference>
<dbReference type="EMBL" id="KZ452270">
    <property type="protein sequence ID" value="PKA48676.1"/>
    <property type="molecule type" value="Genomic_DNA"/>
</dbReference>
<dbReference type="PANTHER" id="PTHR12346:SF0">
    <property type="entry name" value="SIN3A, ISOFORM G"/>
    <property type="match status" value="1"/>
</dbReference>
<feature type="compositionally biased region" description="Polar residues" evidence="6">
    <location>
        <begin position="160"/>
        <end position="173"/>
    </location>
</feature>
<dbReference type="Gene3D" id="1.20.1160.11">
    <property type="entry name" value="Paired amphipathic helix"/>
    <property type="match status" value="2"/>
</dbReference>
<keyword evidence="4 5" id="KW-0539">Nucleus</keyword>
<name>A0A2H9ZZH2_9ASPA</name>
<dbReference type="AlphaFoldDB" id="A0A2H9ZZH2"/>
<sequence>MPPAPPAHSSQNLTNDALAYLNAVKDIFQDKREKYDEFLEVMKDFKSQRIDTNGVILRVKELFRGHRDLILGFNNFLPEGFEMKLPEEKKPVEFVEDISFVNKINNRFQNDEHIYKSFSDILNMFRRKNKSIQEVYQEVAVLFHNHNDLLEEFTHFLPDTSPTNAPQLPSSTRAFVRRDDRNSVMIAVRHPQNEKKEKAYSSHPERDPSVDRPDNERGRQKRPVKKEKERKEEKDRRDRDRDDRNFEHDSNDLDTSRKRKPSQRFDDAIDQMQDGEAAQKFGTCSISASSLEDKNALKGIYGSERVRIAMETQETMKQLKLLFQQISDHGSAVPVEMGLVIGAGLATTDLERKIEETPTLDIYANVANMAVSVRHFFLCLFSISM</sequence>
<dbReference type="FunFam" id="1.20.1160.11:FF:000003">
    <property type="entry name" value="Paired amphipathic helix SIN3-like protein"/>
    <property type="match status" value="1"/>
</dbReference>
<evidence type="ECO:0000313" key="8">
    <source>
        <dbReference type="Proteomes" id="UP000236161"/>
    </source>
</evidence>
<evidence type="ECO:0000256" key="3">
    <source>
        <dbReference type="ARBA" id="ARBA00022737"/>
    </source>
</evidence>
<accession>A0A2H9ZZH2</accession>
<evidence type="ECO:0000256" key="5">
    <source>
        <dbReference type="PROSITE-ProRule" id="PRU00810"/>
    </source>
</evidence>
<dbReference type="InterPro" id="IPR039774">
    <property type="entry name" value="Sin3-like"/>
</dbReference>
<dbReference type="InterPro" id="IPR003822">
    <property type="entry name" value="PAH"/>
</dbReference>
<dbReference type="GO" id="GO:0000785">
    <property type="term" value="C:chromatin"/>
    <property type="evidence" value="ECO:0007669"/>
    <property type="project" value="TreeGrafter"/>
</dbReference>
<evidence type="ECO:0000313" key="7">
    <source>
        <dbReference type="EMBL" id="PKA48676.1"/>
    </source>
</evidence>
<comment type="subcellular location">
    <subcellularLocation>
        <location evidence="1 5">Nucleus</location>
    </subcellularLocation>
</comment>
<dbReference type="OrthoDB" id="10265969at2759"/>
<feature type="region of interest" description="Disordered" evidence="6">
    <location>
        <begin position="160"/>
        <end position="264"/>
    </location>
</feature>
<evidence type="ECO:0000256" key="4">
    <source>
        <dbReference type="ARBA" id="ARBA00023242"/>
    </source>
</evidence>
<evidence type="ECO:0000256" key="6">
    <source>
        <dbReference type="SAM" id="MobiDB-lite"/>
    </source>
</evidence>
<dbReference type="GO" id="GO:0000122">
    <property type="term" value="P:negative regulation of transcription by RNA polymerase II"/>
    <property type="evidence" value="ECO:0007669"/>
    <property type="project" value="TreeGrafter"/>
</dbReference>
<reference evidence="7 8" key="1">
    <citation type="journal article" date="2017" name="Nature">
        <title>The Apostasia genome and the evolution of orchids.</title>
        <authorList>
            <person name="Zhang G.Q."/>
            <person name="Liu K.W."/>
            <person name="Li Z."/>
            <person name="Lohaus R."/>
            <person name="Hsiao Y.Y."/>
            <person name="Niu S.C."/>
            <person name="Wang J.Y."/>
            <person name="Lin Y.C."/>
            <person name="Xu Q."/>
            <person name="Chen L.J."/>
            <person name="Yoshida K."/>
            <person name="Fujiwara S."/>
            <person name="Wang Z.W."/>
            <person name="Zhang Y.Q."/>
            <person name="Mitsuda N."/>
            <person name="Wang M."/>
            <person name="Liu G.H."/>
            <person name="Pecoraro L."/>
            <person name="Huang H.X."/>
            <person name="Xiao X.J."/>
            <person name="Lin M."/>
            <person name="Wu X.Y."/>
            <person name="Wu W.L."/>
            <person name="Chen Y.Y."/>
            <person name="Chang S.B."/>
            <person name="Sakamoto S."/>
            <person name="Ohme-Takagi M."/>
            <person name="Yagi M."/>
            <person name="Zeng S.J."/>
            <person name="Shen C.Y."/>
            <person name="Yeh C.M."/>
            <person name="Luo Y.B."/>
            <person name="Tsai W.C."/>
            <person name="Van de Peer Y."/>
            <person name="Liu Z.J."/>
        </authorList>
    </citation>
    <scope>NUCLEOTIDE SEQUENCE [LARGE SCALE GENOMIC DNA]</scope>
    <source>
        <strain evidence="8">cv. Shenzhen</strain>
        <tissue evidence="7">Stem</tissue>
    </source>
</reference>
<evidence type="ECO:0000256" key="1">
    <source>
        <dbReference type="ARBA" id="ARBA00004123"/>
    </source>
</evidence>
<evidence type="ECO:0000256" key="2">
    <source>
        <dbReference type="ARBA" id="ARBA00022491"/>
    </source>
</evidence>
<dbReference type="GO" id="GO:0000118">
    <property type="term" value="C:histone deacetylase complex"/>
    <property type="evidence" value="ECO:0007669"/>
    <property type="project" value="TreeGrafter"/>
</dbReference>
<dbReference type="PANTHER" id="PTHR12346">
    <property type="entry name" value="SIN3B-RELATED"/>
    <property type="match status" value="1"/>
</dbReference>
<dbReference type="FunFam" id="1.20.1160.11:FF:000001">
    <property type="entry name" value="Paired amphipathic helix protein Sin3"/>
    <property type="match status" value="1"/>
</dbReference>
<feature type="compositionally biased region" description="Basic and acidic residues" evidence="6">
    <location>
        <begin position="226"/>
        <end position="256"/>
    </location>
</feature>
<dbReference type="Pfam" id="PF02671">
    <property type="entry name" value="PAH"/>
    <property type="match status" value="2"/>
</dbReference>
<protein>
    <submittedName>
        <fullName evidence="7">Paired amphipathic helix protein Sin3-like 4</fullName>
    </submittedName>
</protein>
<proteinExistence type="predicted"/>
<dbReference type="STRING" id="1088818.A0A2H9ZZH2"/>
<dbReference type="SUPFAM" id="SSF47762">
    <property type="entry name" value="PAH2 domain"/>
    <property type="match status" value="2"/>
</dbReference>
<gene>
    <name evidence="7" type="primary">SNL4</name>
    <name evidence="7" type="ORF">AXF42_Ash018493</name>
</gene>
<dbReference type="PROSITE" id="PS51477">
    <property type="entry name" value="PAH"/>
    <property type="match status" value="2"/>
</dbReference>
<organism evidence="7 8">
    <name type="scientific">Apostasia shenzhenica</name>
    <dbReference type="NCBI Taxonomy" id="1088818"/>
    <lineage>
        <taxon>Eukaryota</taxon>
        <taxon>Viridiplantae</taxon>
        <taxon>Streptophyta</taxon>
        <taxon>Embryophyta</taxon>
        <taxon>Tracheophyta</taxon>
        <taxon>Spermatophyta</taxon>
        <taxon>Magnoliopsida</taxon>
        <taxon>Liliopsida</taxon>
        <taxon>Asparagales</taxon>
        <taxon>Orchidaceae</taxon>
        <taxon>Apostasioideae</taxon>
        <taxon>Apostasia</taxon>
    </lineage>
</organism>
<keyword evidence="8" id="KW-1185">Reference proteome</keyword>
<keyword evidence="3" id="KW-0677">Repeat</keyword>